<accession>A0ABS7XUW1</accession>
<dbReference type="Proteomes" id="UP001198901">
    <property type="component" value="Unassembled WGS sequence"/>
</dbReference>
<feature type="chain" id="PRO_5046859408" evidence="2">
    <location>
        <begin position="19"/>
        <end position="119"/>
    </location>
</feature>
<keyword evidence="1" id="KW-0812">Transmembrane</keyword>
<feature type="transmembrane region" description="Helical" evidence="1">
    <location>
        <begin position="53"/>
        <end position="71"/>
    </location>
</feature>
<keyword evidence="1" id="KW-1133">Transmembrane helix</keyword>
<sequence>MKIFVSIISLAFINTIHAQFISSDDMAHFGVGAVISGATYTIVYNKTQNKKKAFWFSLATAGFVGLAKEVYDGYIIDGRFDTGEAVATFSGGLVASYTINIFTGKRKKKKRALAKSIGD</sequence>
<protein>
    <submittedName>
        <fullName evidence="3">Uncharacterized protein</fullName>
    </submittedName>
</protein>
<gene>
    <name evidence="3" type="ORF">LBU54_11415</name>
</gene>
<feature type="transmembrane region" description="Helical" evidence="1">
    <location>
        <begin position="83"/>
        <end position="102"/>
    </location>
</feature>
<proteinExistence type="predicted"/>
<evidence type="ECO:0000256" key="1">
    <source>
        <dbReference type="SAM" id="Phobius"/>
    </source>
</evidence>
<feature type="transmembrane region" description="Helical" evidence="1">
    <location>
        <begin position="28"/>
        <end position="46"/>
    </location>
</feature>
<dbReference type="RefSeq" id="WP_224529622.1">
    <property type="nucleotide sequence ID" value="NZ_JAIUJR010000007.1"/>
</dbReference>
<evidence type="ECO:0000313" key="3">
    <source>
        <dbReference type="EMBL" id="MCA0133194.1"/>
    </source>
</evidence>
<organism evidence="3 4">
    <name type="scientific">Winogradskyella alexanderae</name>
    <dbReference type="NCBI Taxonomy" id="2877123"/>
    <lineage>
        <taxon>Bacteria</taxon>
        <taxon>Pseudomonadati</taxon>
        <taxon>Bacteroidota</taxon>
        <taxon>Flavobacteriia</taxon>
        <taxon>Flavobacteriales</taxon>
        <taxon>Flavobacteriaceae</taxon>
        <taxon>Winogradskyella</taxon>
    </lineage>
</organism>
<keyword evidence="1" id="KW-0472">Membrane</keyword>
<name>A0ABS7XUW1_9FLAO</name>
<keyword evidence="2" id="KW-0732">Signal</keyword>
<dbReference type="EMBL" id="JAIUJR010000007">
    <property type="protein sequence ID" value="MCA0133194.1"/>
    <property type="molecule type" value="Genomic_DNA"/>
</dbReference>
<evidence type="ECO:0000256" key="2">
    <source>
        <dbReference type="SAM" id="SignalP"/>
    </source>
</evidence>
<evidence type="ECO:0000313" key="4">
    <source>
        <dbReference type="Proteomes" id="UP001198901"/>
    </source>
</evidence>
<feature type="signal peptide" evidence="2">
    <location>
        <begin position="1"/>
        <end position="18"/>
    </location>
</feature>
<keyword evidence="4" id="KW-1185">Reference proteome</keyword>
<reference evidence="4" key="1">
    <citation type="submission" date="2023-07" db="EMBL/GenBank/DDBJ databases">
        <authorList>
            <person name="Yue Y."/>
        </authorList>
    </citation>
    <scope>NUCLEOTIDE SEQUENCE [LARGE SCALE GENOMIC DNA]</scope>
    <source>
        <strain evidence="4">D23</strain>
    </source>
</reference>
<comment type="caution">
    <text evidence="3">The sequence shown here is derived from an EMBL/GenBank/DDBJ whole genome shotgun (WGS) entry which is preliminary data.</text>
</comment>